<reference evidence="2 3" key="1">
    <citation type="submission" date="2016-10" db="EMBL/GenBank/DDBJ databases">
        <authorList>
            <person name="de Groot N.N."/>
        </authorList>
    </citation>
    <scope>NUCLEOTIDE SEQUENCE [LARGE SCALE GENOMIC DNA]</scope>
    <source>
        <strain evidence="2 3">CGMCC 1.3401</strain>
    </source>
</reference>
<evidence type="ECO:0000313" key="3">
    <source>
        <dbReference type="Proteomes" id="UP000199542"/>
    </source>
</evidence>
<accession>A0A1G4U5E7</accession>
<evidence type="ECO:0000313" key="2">
    <source>
        <dbReference type="EMBL" id="SCW88858.1"/>
    </source>
</evidence>
<feature type="region of interest" description="Disordered" evidence="1">
    <location>
        <begin position="174"/>
        <end position="193"/>
    </location>
</feature>
<organism evidence="2 3">
    <name type="scientific">Rhizobium mongolense subsp. loessense</name>
    <dbReference type="NCBI Taxonomy" id="158890"/>
    <lineage>
        <taxon>Bacteria</taxon>
        <taxon>Pseudomonadati</taxon>
        <taxon>Pseudomonadota</taxon>
        <taxon>Alphaproteobacteria</taxon>
        <taxon>Hyphomicrobiales</taxon>
        <taxon>Rhizobiaceae</taxon>
        <taxon>Rhizobium/Agrobacterium group</taxon>
        <taxon>Rhizobium</taxon>
    </lineage>
</organism>
<evidence type="ECO:0000256" key="1">
    <source>
        <dbReference type="SAM" id="MobiDB-lite"/>
    </source>
</evidence>
<dbReference type="EMBL" id="FMTM01000018">
    <property type="protein sequence ID" value="SCW88858.1"/>
    <property type="molecule type" value="Genomic_DNA"/>
</dbReference>
<proteinExistence type="predicted"/>
<dbReference type="Proteomes" id="UP000199542">
    <property type="component" value="Unassembled WGS sequence"/>
</dbReference>
<dbReference type="AlphaFoldDB" id="A0A1G4U5E7"/>
<sequence>MIAAAISAEKFVVLRGTLPVSPQWRDLTEAEWDLVQPWRDCFQTEETAVLQTVVFAENSPHDASLRDFVEHIKTQYKARELAVLYLHRGHQLDIRSPILQWLLNLLDLNRNVFAIRVEDERAAADALSMACALLGTHSNVLVLKDDLERIGLRDGRVSNEVGYTVLARDRRDVPTLRESPAPSLPTHVREMSH</sequence>
<name>A0A1G4U5E7_9HYPH</name>
<gene>
    <name evidence="2" type="ORF">SAMN02927900_06150</name>
</gene>
<protein>
    <submittedName>
        <fullName evidence="2">Uncharacterized protein</fullName>
    </submittedName>
</protein>